<keyword evidence="3" id="KW-1185">Reference proteome</keyword>
<dbReference type="EMBL" id="LXQA010278987">
    <property type="protein sequence ID" value="MCI40372.1"/>
    <property type="molecule type" value="Genomic_DNA"/>
</dbReference>
<evidence type="ECO:0000256" key="1">
    <source>
        <dbReference type="SAM" id="MobiDB-lite"/>
    </source>
</evidence>
<dbReference type="Proteomes" id="UP000265520">
    <property type="component" value="Unassembled WGS sequence"/>
</dbReference>
<accession>A0A392RW25</accession>
<feature type="region of interest" description="Disordered" evidence="1">
    <location>
        <begin position="1"/>
        <end position="22"/>
    </location>
</feature>
<feature type="compositionally biased region" description="Polar residues" evidence="1">
    <location>
        <begin position="10"/>
        <end position="19"/>
    </location>
</feature>
<evidence type="ECO:0000313" key="3">
    <source>
        <dbReference type="Proteomes" id="UP000265520"/>
    </source>
</evidence>
<protein>
    <submittedName>
        <fullName evidence="2">Uncharacterized protein</fullName>
    </submittedName>
</protein>
<dbReference type="AlphaFoldDB" id="A0A392RW25"/>
<name>A0A392RW25_9FABA</name>
<reference evidence="2 3" key="1">
    <citation type="journal article" date="2018" name="Front. Plant Sci.">
        <title>Red Clover (Trifolium pratense) and Zigzag Clover (T. medium) - A Picture of Genomic Similarities and Differences.</title>
        <authorList>
            <person name="Dluhosova J."/>
            <person name="Istvanek J."/>
            <person name="Nedelnik J."/>
            <person name="Repkova J."/>
        </authorList>
    </citation>
    <scope>NUCLEOTIDE SEQUENCE [LARGE SCALE GENOMIC DNA]</scope>
    <source>
        <strain evidence="3">cv. 10/8</strain>
        <tissue evidence="2">Leaf</tissue>
    </source>
</reference>
<feature type="non-terminal residue" evidence="2">
    <location>
        <position position="1"/>
    </location>
</feature>
<evidence type="ECO:0000313" key="2">
    <source>
        <dbReference type="EMBL" id="MCI40372.1"/>
    </source>
</evidence>
<comment type="caution">
    <text evidence="2">The sequence shown here is derived from an EMBL/GenBank/DDBJ whole genome shotgun (WGS) entry which is preliminary data.</text>
</comment>
<sequence length="64" mass="7360">EQKRDPARQGRQNSGSWRGTASFLAQRPITSLSEHSKILDLAQRDHPSLSDEYPDFRLRLDNLP</sequence>
<proteinExistence type="predicted"/>
<organism evidence="2 3">
    <name type="scientific">Trifolium medium</name>
    <dbReference type="NCBI Taxonomy" id="97028"/>
    <lineage>
        <taxon>Eukaryota</taxon>
        <taxon>Viridiplantae</taxon>
        <taxon>Streptophyta</taxon>
        <taxon>Embryophyta</taxon>
        <taxon>Tracheophyta</taxon>
        <taxon>Spermatophyta</taxon>
        <taxon>Magnoliopsida</taxon>
        <taxon>eudicotyledons</taxon>
        <taxon>Gunneridae</taxon>
        <taxon>Pentapetalae</taxon>
        <taxon>rosids</taxon>
        <taxon>fabids</taxon>
        <taxon>Fabales</taxon>
        <taxon>Fabaceae</taxon>
        <taxon>Papilionoideae</taxon>
        <taxon>50 kb inversion clade</taxon>
        <taxon>NPAAA clade</taxon>
        <taxon>Hologalegina</taxon>
        <taxon>IRL clade</taxon>
        <taxon>Trifolieae</taxon>
        <taxon>Trifolium</taxon>
    </lineage>
</organism>